<protein>
    <recommendedName>
        <fullName evidence="1">Methyltransferase type 11 domain-containing protein</fullName>
    </recommendedName>
</protein>
<evidence type="ECO:0000313" key="2">
    <source>
        <dbReference type="EMBL" id="GHB62892.1"/>
    </source>
</evidence>
<sequence length="113" mass="12862">MWSVVVSILFSNIAPNDISILDYGSSWGYQSFQFLKEGYNCSSYEISKQRAEFGNNKLRLNIQTDEQSLPEFNDIFFSSHVIEHVPSPSKMIKLGTKLLKENGYFIEISPNGS</sequence>
<evidence type="ECO:0000313" key="3">
    <source>
        <dbReference type="Proteomes" id="UP000598271"/>
    </source>
</evidence>
<dbReference type="RefSeq" id="WP_189563775.1">
    <property type="nucleotide sequence ID" value="NZ_BMXF01000001.1"/>
</dbReference>
<organism evidence="2 3">
    <name type="scientific">Persicitalea jodogahamensis</name>
    <dbReference type="NCBI Taxonomy" id="402147"/>
    <lineage>
        <taxon>Bacteria</taxon>
        <taxon>Pseudomonadati</taxon>
        <taxon>Bacteroidota</taxon>
        <taxon>Cytophagia</taxon>
        <taxon>Cytophagales</taxon>
        <taxon>Spirosomataceae</taxon>
        <taxon>Persicitalea</taxon>
    </lineage>
</organism>
<comment type="caution">
    <text evidence="2">The sequence shown here is derived from an EMBL/GenBank/DDBJ whole genome shotgun (WGS) entry which is preliminary data.</text>
</comment>
<dbReference type="GO" id="GO:0008757">
    <property type="term" value="F:S-adenosylmethionine-dependent methyltransferase activity"/>
    <property type="evidence" value="ECO:0007669"/>
    <property type="project" value="InterPro"/>
</dbReference>
<dbReference type="SUPFAM" id="SSF53335">
    <property type="entry name" value="S-adenosyl-L-methionine-dependent methyltransferases"/>
    <property type="match status" value="1"/>
</dbReference>
<reference evidence="2 3" key="1">
    <citation type="journal article" date="2014" name="Int. J. Syst. Evol. Microbiol.">
        <title>Complete genome sequence of Corynebacterium casei LMG S-19264T (=DSM 44701T), isolated from a smear-ripened cheese.</title>
        <authorList>
            <consortium name="US DOE Joint Genome Institute (JGI-PGF)"/>
            <person name="Walter F."/>
            <person name="Albersmeier A."/>
            <person name="Kalinowski J."/>
            <person name="Ruckert C."/>
        </authorList>
    </citation>
    <scope>NUCLEOTIDE SEQUENCE [LARGE SCALE GENOMIC DNA]</scope>
    <source>
        <strain evidence="2 3">KCTC 12866</strain>
    </source>
</reference>
<gene>
    <name evidence="2" type="ORF">GCM10007390_15910</name>
</gene>
<dbReference type="Proteomes" id="UP000598271">
    <property type="component" value="Unassembled WGS sequence"/>
</dbReference>
<name>A0A8J3G9E7_9BACT</name>
<accession>A0A8J3G9E7</accession>
<feature type="domain" description="Methyltransferase type 11" evidence="1">
    <location>
        <begin position="21"/>
        <end position="106"/>
    </location>
</feature>
<proteinExistence type="predicted"/>
<keyword evidence="3" id="KW-1185">Reference proteome</keyword>
<dbReference type="AlphaFoldDB" id="A0A8J3G9E7"/>
<dbReference type="Gene3D" id="3.40.50.150">
    <property type="entry name" value="Vaccinia Virus protein VP39"/>
    <property type="match status" value="1"/>
</dbReference>
<dbReference type="InterPro" id="IPR029063">
    <property type="entry name" value="SAM-dependent_MTases_sf"/>
</dbReference>
<dbReference type="InterPro" id="IPR013216">
    <property type="entry name" value="Methyltransf_11"/>
</dbReference>
<dbReference type="Pfam" id="PF08241">
    <property type="entry name" value="Methyltransf_11"/>
    <property type="match status" value="1"/>
</dbReference>
<evidence type="ECO:0000259" key="1">
    <source>
        <dbReference type="Pfam" id="PF08241"/>
    </source>
</evidence>
<dbReference type="EMBL" id="BMXF01000001">
    <property type="protein sequence ID" value="GHB62892.1"/>
    <property type="molecule type" value="Genomic_DNA"/>
</dbReference>